<dbReference type="Pfam" id="PF13921">
    <property type="entry name" value="Myb_DNA-bind_6"/>
    <property type="match status" value="1"/>
</dbReference>
<name>A0A1J4KET5_9EUKA</name>
<dbReference type="InterPro" id="IPR017930">
    <property type="entry name" value="Myb_dom"/>
</dbReference>
<dbReference type="GO" id="GO:0042796">
    <property type="term" value="P:snRNA transcription by RNA polymerase III"/>
    <property type="evidence" value="ECO:0007669"/>
    <property type="project" value="TreeGrafter"/>
</dbReference>
<keyword evidence="1" id="KW-0805">Transcription regulation</keyword>
<feature type="compositionally biased region" description="Polar residues" evidence="5">
    <location>
        <begin position="78"/>
        <end position="90"/>
    </location>
</feature>
<proteinExistence type="predicted"/>
<keyword evidence="4" id="KW-0539">Nucleus</keyword>
<feature type="compositionally biased region" description="Low complexity" evidence="5">
    <location>
        <begin position="257"/>
        <end position="282"/>
    </location>
</feature>
<evidence type="ECO:0000313" key="8">
    <source>
        <dbReference type="EMBL" id="OHT08102.1"/>
    </source>
</evidence>
<organism evidence="8 9">
    <name type="scientific">Tritrichomonas foetus</name>
    <dbReference type="NCBI Taxonomy" id="1144522"/>
    <lineage>
        <taxon>Eukaryota</taxon>
        <taxon>Metamonada</taxon>
        <taxon>Parabasalia</taxon>
        <taxon>Tritrichomonadida</taxon>
        <taxon>Tritrichomonadidae</taxon>
        <taxon>Tritrichomonas</taxon>
    </lineage>
</organism>
<comment type="caution">
    <text evidence="8">The sequence shown here is derived from an EMBL/GenBank/DDBJ whole genome shotgun (WGS) entry which is preliminary data.</text>
</comment>
<evidence type="ECO:0000256" key="2">
    <source>
        <dbReference type="ARBA" id="ARBA00023125"/>
    </source>
</evidence>
<dbReference type="SUPFAM" id="SSF46689">
    <property type="entry name" value="Homeodomain-like"/>
    <property type="match status" value="1"/>
</dbReference>
<dbReference type="PROSITE" id="PS50090">
    <property type="entry name" value="MYB_LIKE"/>
    <property type="match status" value="2"/>
</dbReference>
<dbReference type="PANTHER" id="PTHR46621:SF1">
    <property type="entry name" value="SNRNA-ACTIVATING PROTEIN COMPLEX SUBUNIT 4"/>
    <property type="match status" value="1"/>
</dbReference>
<dbReference type="EMBL" id="MLAK01000677">
    <property type="protein sequence ID" value="OHT08102.1"/>
    <property type="molecule type" value="Genomic_DNA"/>
</dbReference>
<feature type="domain" description="HTH myb-type" evidence="7">
    <location>
        <begin position="178"/>
        <end position="233"/>
    </location>
</feature>
<accession>A0A1J4KET5</accession>
<dbReference type="GeneID" id="94837866"/>
<feature type="domain" description="Myb-like" evidence="6">
    <location>
        <begin position="178"/>
        <end position="229"/>
    </location>
</feature>
<gene>
    <name evidence="8" type="ORF">TRFO_23457</name>
</gene>
<dbReference type="AlphaFoldDB" id="A0A1J4KET5"/>
<evidence type="ECO:0000259" key="7">
    <source>
        <dbReference type="PROSITE" id="PS51294"/>
    </source>
</evidence>
<dbReference type="PROSITE" id="PS51294">
    <property type="entry name" value="HTH_MYB"/>
    <property type="match status" value="2"/>
</dbReference>
<feature type="domain" description="HTH myb-type" evidence="7">
    <location>
        <begin position="133"/>
        <end position="177"/>
    </location>
</feature>
<dbReference type="InterPro" id="IPR051575">
    <property type="entry name" value="Myb-like_DNA-bd"/>
</dbReference>
<keyword evidence="2" id="KW-0238">DNA-binding</keyword>
<dbReference type="VEuPathDB" id="TrichDB:TRFO_23457"/>
<dbReference type="OrthoDB" id="2143914at2759"/>
<evidence type="ECO:0000313" key="9">
    <source>
        <dbReference type="Proteomes" id="UP000179807"/>
    </source>
</evidence>
<feature type="region of interest" description="Disordered" evidence="5">
    <location>
        <begin position="78"/>
        <end position="126"/>
    </location>
</feature>
<dbReference type="RefSeq" id="XP_068361238.1">
    <property type="nucleotide sequence ID" value="XM_068503162.1"/>
</dbReference>
<dbReference type="GO" id="GO:0000978">
    <property type="term" value="F:RNA polymerase II cis-regulatory region sequence-specific DNA binding"/>
    <property type="evidence" value="ECO:0007669"/>
    <property type="project" value="TreeGrafter"/>
</dbReference>
<feature type="domain" description="Myb-like" evidence="6">
    <location>
        <begin position="133"/>
        <end position="177"/>
    </location>
</feature>
<protein>
    <submittedName>
        <fullName evidence="8">Myb-like DNA-binding domain containing protein</fullName>
    </submittedName>
</protein>
<evidence type="ECO:0000256" key="4">
    <source>
        <dbReference type="ARBA" id="ARBA00023242"/>
    </source>
</evidence>
<keyword evidence="3" id="KW-0804">Transcription</keyword>
<dbReference type="PANTHER" id="PTHR46621">
    <property type="entry name" value="SNRNA-ACTIVATING PROTEIN COMPLEX SUBUNIT 4"/>
    <property type="match status" value="1"/>
</dbReference>
<keyword evidence="9" id="KW-1185">Reference proteome</keyword>
<dbReference type="GO" id="GO:0042795">
    <property type="term" value="P:snRNA transcription by RNA polymerase II"/>
    <property type="evidence" value="ECO:0007669"/>
    <property type="project" value="TreeGrafter"/>
</dbReference>
<dbReference type="CDD" id="cd00167">
    <property type="entry name" value="SANT"/>
    <property type="match status" value="2"/>
</dbReference>
<dbReference type="Proteomes" id="UP000179807">
    <property type="component" value="Unassembled WGS sequence"/>
</dbReference>
<feature type="region of interest" description="Disordered" evidence="5">
    <location>
        <begin position="257"/>
        <end position="284"/>
    </location>
</feature>
<dbReference type="InterPro" id="IPR009057">
    <property type="entry name" value="Homeodomain-like_sf"/>
</dbReference>
<dbReference type="Gene3D" id="1.10.10.60">
    <property type="entry name" value="Homeodomain-like"/>
    <property type="match status" value="2"/>
</dbReference>
<feature type="compositionally biased region" description="Low complexity" evidence="5">
    <location>
        <begin position="91"/>
        <end position="111"/>
    </location>
</feature>
<reference evidence="8" key="1">
    <citation type="submission" date="2016-10" db="EMBL/GenBank/DDBJ databases">
        <authorList>
            <person name="Benchimol M."/>
            <person name="Almeida L.G."/>
            <person name="Vasconcelos A.T."/>
            <person name="Perreira-Neves A."/>
            <person name="Rosa I.A."/>
            <person name="Tasca T."/>
            <person name="Bogo M.R."/>
            <person name="de Souza W."/>
        </authorList>
    </citation>
    <scope>NUCLEOTIDE SEQUENCE [LARGE SCALE GENOMIC DNA]</scope>
    <source>
        <strain evidence="8">K</strain>
    </source>
</reference>
<dbReference type="SMART" id="SM00717">
    <property type="entry name" value="SANT"/>
    <property type="match status" value="2"/>
</dbReference>
<evidence type="ECO:0000259" key="6">
    <source>
        <dbReference type="PROSITE" id="PS50090"/>
    </source>
</evidence>
<sequence length="334" mass="37182">MFPNNKLREYIDRELMECVPTLNPATRLQLSDISEAFINNRVSFNQAMNFFTECGCPQSVITKFAHFKAVGEEPLPSSFSAGSNPTISQIPNSAPPSKSLSPSSMLLNPSKDVPNADNKNNSTSCNRKRAVVWSEEEDARLIAAISRFGFHDWRMVAAFVGSGRTSSQCNQRWTRALNPAISHQPWTREEDFLLMKLVGEMGECGWRKIAMKIEGRTDLQCRHRYLTLKKAKESDEGGKSTPPNEKQNNFNDILSAINSANSSNGNNSSNNSSNTESDSSSAGAGEKQIFLNEEFFSKINLLSKQAVPELMTIDKMPFQRLPPLMFPRQGSNSV</sequence>
<dbReference type="GO" id="GO:0001006">
    <property type="term" value="F:RNA polymerase III type 3 promoter sequence-specific DNA binding"/>
    <property type="evidence" value="ECO:0007669"/>
    <property type="project" value="TreeGrafter"/>
</dbReference>
<evidence type="ECO:0000256" key="5">
    <source>
        <dbReference type="SAM" id="MobiDB-lite"/>
    </source>
</evidence>
<dbReference type="GO" id="GO:0019185">
    <property type="term" value="C:snRNA-activating protein complex"/>
    <property type="evidence" value="ECO:0007669"/>
    <property type="project" value="TreeGrafter"/>
</dbReference>
<evidence type="ECO:0000256" key="1">
    <source>
        <dbReference type="ARBA" id="ARBA00023015"/>
    </source>
</evidence>
<evidence type="ECO:0000256" key="3">
    <source>
        <dbReference type="ARBA" id="ARBA00023163"/>
    </source>
</evidence>
<dbReference type="InterPro" id="IPR001005">
    <property type="entry name" value="SANT/Myb"/>
</dbReference>